<gene>
    <name evidence="2" type="ORF">EJ357_00435</name>
    <name evidence="3" type="ORF">EJ357_47495</name>
</gene>
<dbReference type="EMBL" id="CP034539">
    <property type="protein sequence ID" value="AZQ32138.1"/>
    <property type="molecule type" value="Genomic_DNA"/>
</dbReference>
<evidence type="ECO:0000313" key="2">
    <source>
        <dbReference type="EMBL" id="AZQ32138.1"/>
    </source>
</evidence>
<sequence>MDLVTALTVVGTFAGVMSVVVALLQGRQPPRPAPATDPGPPPENGTRRAPTLPAPDASPPSALTTVPIARTLHPPTGRLGQIHGRDDVLELLSSRLSAPDGRFQVLAGLGGTGKTTLALALAERAERQGRRVWWVSATEQRSLLGSLLQLALTLGAPATQVEEARAGVRNAADVLWERLEAERGWLLVFDNADDTATLALGDAPARDGSGWLRATYAGLIVVTSRVKDQRDWGRHGVVVPVLCLDATAGARVLQDLAPHAGPAAEAQLLAQRLGGLPLGLHQAGVYLGSPFALERTFSSYLEALDDRFPLLMGQASDPRSGVTHTWELSLDALAAQDRAQARPLLRVLSCFAPSADITSSLLDLQVLGDGLGMADMSVRSGLEALLSVGLLELGATPGCEEAASVVVHPLVAAASRQHLDVYITTAAARALRVATGRLRPDDPEDWPFWLRLLPHVRSLLCLPPAALSDRGLAAIAWAVVSSCPALRWSGAWSAPEALTRDALRQAESLGPDHEAVLCLRYQQALAALYQGRHTEAESQLSGILTAQLDTLGPDHPATLATRHESAHLLVEQGRLVEAESACRDVLRDQLRVLGPEHPQTLATRHWLLRAVGERGRYAEAEAGYRDLLVIRTRVLGPEHPYTLMTYNNLGLQLAYQGRLAEAELMYSELVETRLRVFGSRHPYTLQARANRAGVMTELGRGQEAEQELRDVLETELRVLGAEHVNVLDARYELARAISAQGRHREAETELRAVIALENRVLGPEHHLVGDARLALGETLASQGRIEEAITELRGLLDIQTHILGPANPRTAATRETLTAVEASRT</sequence>
<dbReference type="OrthoDB" id="127785at2"/>
<dbReference type="Pfam" id="PF13374">
    <property type="entry name" value="TPR_10"/>
    <property type="match status" value="2"/>
</dbReference>
<dbReference type="InterPro" id="IPR027417">
    <property type="entry name" value="P-loop_NTPase"/>
</dbReference>
<dbReference type="AlphaFoldDB" id="A0A3S9MLK9"/>
<dbReference type="PANTHER" id="PTHR46082">
    <property type="entry name" value="ATP/GTP-BINDING PROTEIN-RELATED"/>
    <property type="match status" value="1"/>
</dbReference>
<protein>
    <submittedName>
        <fullName evidence="3">Tetratricopeptide repeat protein</fullName>
    </submittedName>
</protein>
<feature type="compositionally biased region" description="Pro residues" evidence="1">
    <location>
        <begin position="29"/>
        <end position="43"/>
    </location>
</feature>
<evidence type="ECO:0000313" key="4">
    <source>
        <dbReference type="Proteomes" id="UP000280298"/>
    </source>
</evidence>
<accession>A0A3S9MLK9</accession>
<evidence type="ECO:0000313" key="3">
    <source>
        <dbReference type="EMBL" id="AZQ40085.1"/>
    </source>
</evidence>
<dbReference type="InterPro" id="IPR011990">
    <property type="entry name" value="TPR-like_helical_dom_sf"/>
</dbReference>
<dbReference type="EMBL" id="CP034539">
    <property type="protein sequence ID" value="AZQ40085.1"/>
    <property type="molecule type" value="Genomic_DNA"/>
</dbReference>
<dbReference type="SUPFAM" id="SSF48452">
    <property type="entry name" value="TPR-like"/>
    <property type="match status" value="3"/>
</dbReference>
<dbReference type="KEGG" id="scya:EJ357_47495"/>
<dbReference type="PANTHER" id="PTHR46082:SF6">
    <property type="entry name" value="AAA+ ATPASE DOMAIN-CONTAINING PROTEIN-RELATED"/>
    <property type="match status" value="1"/>
</dbReference>
<dbReference type="Proteomes" id="UP000280298">
    <property type="component" value="Chromosome"/>
</dbReference>
<dbReference type="Gene3D" id="3.40.50.300">
    <property type="entry name" value="P-loop containing nucleotide triphosphate hydrolases"/>
    <property type="match status" value="1"/>
</dbReference>
<dbReference type="InterPro" id="IPR053137">
    <property type="entry name" value="NLR-like"/>
</dbReference>
<proteinExistence type="predicted"/>
<dbReference type="Pfam" id="PF13424">
    <property type="entry name" value="TPR_12"/>
    <property type="match status" value="2"/>
</dbReference>
<dbReference type="KEGG" id="scya:EJ357_00435"/>
<dbReference type="Gene3D" id="1.25.40.10">
    <property type="entry name" value="Tetratricopeptide repeat domain"/>
    <property type="match status" value="2"/>
</dbReference>
<keyword evidence="4" id="KW-1185">Reference proteome</keyword>
<organism evidence="3 4">
    <name type="scientific">Streptomyces cyaneochromogenes</name>
    <dbReference type="NCBI Taxonomy" id="2496836"/>
    <lineage>
        <taxon>Bacteria</taxon>
        <taxon>Bacillati</taxon>
        <taxon>Actinomycetota</taxon>
        <taxon>Actinomycetes</taxon>
        <taxon>Kitasatosporales</taxon>
        <taxon>Streptomycetaceae</taxon>
        <taxon>Streptomyces</taxon>
    </lineage>
</organism>
<evidence type="ECO:0000256" key="1">
    <source>
        <dbReference type="SAM" id="MobiDB-lite"/>
    </source>
</evidence>
<feature type="region of interest" description="Disordered" evidence="1">
    <location>
        <begin position="28"/>
        <end position="63"/>
    </location>
</feature>
<reference evidence="3 4" key="1">
    <citation type="journal article" date="2019" name="Int. J. Syst. Evol. Microbiol.">
        <title>Streptomyces cyaneochromogenes sp. nov., a blue pigment-producing actinomycete from manganese-contaminated soil.</title>
        <authorList>
            <person name="Tang X."/>
            <person name="Zhao J."/>
            <person name="Li K."/>
            <person name="Chen Z."/>
            <person name="Sun Y."/>
            <person name="Gao J."/>
        </authorList>
    </citation>
    <scope>NUCLEOTIDE SEQUENCE [LARGE SCALE GENOMIC DNA]</scope>
    <source>
        <strain evidence="3 4">MK-45</strain>
    </source>
</reference>
<name>A0A3S9MLK9_9ACTN</name>
<dbReference type="SUPFAM" id="SSF52540">
    <property type="entry name" value="P-loop containing nucleoside triphosphate hydrolases"/>
    <property type="match status" value="1"/>
</dbReference>